<keyword evidence="3" id="KW-1185">Reference proteome</keyword>
<dbReference type="Proteomes" id="UP000245207">
    <property type="component" value="Unassembled WGS sequence"/>
</dbReference>
<dbReference type="EMBL" id="PKPP01013046">
    <property type="protein sequence ID" value="PWA41495.1"/>
    <property type="molecule type" value="Genomic_DNA"/>
</dbReference>
<evidence type="ECO:0000313" key="3">
    <source>
        <dbReference type="Proteomes" id="UP000245207"/>
    </source>
</evidence>
<dbReference type="AlphaFoldDB" id="A0A2U1KXK4"/>
<organism evidence="2 3">
    <name type="scientific">Artemisia annua</name>
    <name type="common">Sweet wormwood</name>
    <dbReference type="NCBI Taxonomy" id="35608"/>
    <lineage>
        <taxon>Eukaryota</taxon>
        <taxon>Viridiplantae</taxon>
        <taxon>Streptophyta</taxon>
        <taxon>Embryophyta</taxon>
        <taxon>Tracheophyta</taxon>
        <taxon>Spermatophyta</taxon>
        <taxon>Magnoliopsida</taxon>
        <taxon>eudicotyledons</taxon>
        <taxon>Gunneridae</taxon>
        <taxon>Pentapetalae</taxon>
        <taxon>asterids</taxon>
        <taxon>campanulids</taxon>
        <taxon>Asterales</taxon>
        <taxon>Asteraceae</taxon>
        <taxon>Asteroideae</taxon>
        <taxon>Anthemideae</taxon>
        <taxon>Artemisiinae</taxon>
        <taxon>Artemisia</taxon>
    </lineage>
</organism>
<proteinExistence type="predicted"/>
<evidence type="ECO:0000313" key="2">
    <source>
        <dbReference type="EMBL" id="PWA41495.1"/>
    </source>
</evidence>
<feature type="chain" id="PRO_5015507371" evidence="1">
    <location>
        <begin position="25"/>
        <end position="92"/>
    </location>
</feature>
<feature type="signal peptide" evidence="1">
    <location>
        <begin position="1"/>
        <end position="24"/>
    </location>
</feature>
<reference evidence="2 3" key="1">
    <citation type="journal article" date="2018" name="Mol. Plant">
        <title>The genome of Artemisia annua provides insight into the evolution of Asteraceae family and artemisinin biosynthesis.</title>
        <authorList>
            <person name="Shen Q."/>
            <person name="Zhang L."/>
            <person name="Liao Z."/>
            <person name="Wang S."/>
            <person name="Yan T."/>
            <person name="Shi P."/>
            <person name="Liu M."/>
            <person name="Fu X."/>
            <person name="Pan Q."/>
            <person name="Wang Y."/>
            <person name="Lv Z."/>
            <person name="Lu X."/>
            <person name="Zhang F."/>
            <person name="Jiang W."/>
            <person name="Ma Y."/>
            <person name="Chen M."/>
            <person name="Hao X."/>
            <person name="Li L."/>
            <person name="Tang Y."/>
            <person name="Lv G."/>
            <person name="Zhou Y."/>
            <person name="Sun X."/>
            <person name="Brodelius P.E."/>
            <person name="Rose J.K.C."/>
            <person name="Tang K."/>
        </authorList>
    </citation>
    <scope>NUCLEOTIDE SEQUENCE [LARGE SCALE GENOMIC DNA]</scope>
    <source>
        <strain evidence="3">cv. Huhao1</strain>
        <tissue evidence="2">Leaf</tissue>
    </source>
</reference>
<gene>
    <name evidence="2" type="ORF">CTI12_AA552810</name>
</gene>
<protein>
    <submittedName>
        <fullName evidence="2">Uncharacterized protein</fullName>
    </submittedName>
</protein>
<sequence>MTKCLLYSTIVLFLMLTGMKLLLAKPDCLDIIPGHVCTVSRCEEVCARVHDGRSKKAYCRGFFTCVCDLCSTEKKDVRNHGVSPVSSPNLSH</sequence>
<evidence type="ECO:0000256" key="1">
    <source>
        <dbReference type="SAM" id="SignalP"/>
    </source>
</evidence>
<keyword evidence="1" id="KW-0732">Signal</keyword>
<name>A0A2U1KXK4_ARTAN</name>
<accession>A0A2U1KXK4</accession>
<comment type="caution">
    <text evidence="2">The sequence shown here is derived from an EMBL/GenBank/DDBJ whole genome shotgun (WGS) entry which is preliminary data.</text>
</comment>